<dbReference type="PANTHER" id="PTHR13044">
    <property type="entry name" value="ACTIVATING TRANSCRIPTION FACTOR ATF 4/5"/>
    <property type="match status" value="1"/>
</dbReference>
<evidence type="ECO:0000256" key="4">
    <source>
        <dbReference type="ARBA" id="ARBA00023163"/>
    </source>
</evidence>
<proteinExistence type="predicted"/>
<dbReference type="GO" id="GO:0000977">
    <property type="term" value="F:RNA polymerase II transcription regulatory region sequence-specific DNA binding"/>
    <property type="evidence" value="ECO:0007669"/>
    <property type="project" value="TreeGrafter"/>
</dbReference>
<keyword evidence="5" id="KW-0539">Nucleus</keyword>
<feature type="compositionally biased region" description="Low complexity" evidence="7">
    <location>
        <begin position="277"/>
        <end position="288"/>
    </location>
</feature>
<evidence type="ECO:0000256" key="7">
    <source>
        <dbReference type="SAM" id="MobiDB-lite"/>
    </source>
</evidence>
<dbReference type="EMBL" id="MU853759">
    <property type="protein sequence ID" value="KAK3944520.1"/>
    <property type="molecule type" value="Genomic_DNA"/>
</dbReference>
<dbReference type="GO" id="GO:0005634">
    <property type="term" value="C:nucleus"/>
    <property type="evidence" value="ECO:0007669"/>
    <property type="project" value="UniProtKB-SubCell"/>
</dbReference>
<keyword evidence="3" id="KW-0238">DNA-binding</keyword>
<keyword evidence="6" id="KW-0175">Coiled coil</keyword>
<feature type="region of interest" description="Disordered" evidence="7">
    <location>
        <begin position="277"/>
        <end position="322"/>
    </location>
</feature>
<accession>A0AAN6NFG4</accession>
<feature type="compositionally biased region" description="Low complexity" evidence="7">
    <location>
        <begin position="121"/>
        <end position="135"/>
    </location>
</feature>
<dbReference type="PROSITE" id="PS50217">
    <property type="entry name" value="BZIP"/>
    <property type="match status" value="1"/>
</dbReference>
<keyword evidence="4" id="KW-0804">Transcription</keyword>
<protein>
    <recommendedName>
        <fullName evidence="8">BZIP domain-containing protein</fullName>
    </recommendedName>
</protein>
<dbReference type="AlphaFoldDB" id="A0AAN6NFG4"/>
<keyword evidence="2" id="KW-0805">Transcription regulation</keyword>
<evidence type="ECO:0000313" key="9">
    <source>
        <dbReference type="EMBL" id="KAK3944520.1"/>
    </source>
</evidence>
<evidence type="ECO:0000256" key="3">
    <source>
        <dbReference type="ARBA" id="ARBA00023125"/>
    </source>
</evidence>
<feature type="domain" description="BZIP" evidence="8">
    <location>
        <begin position="200"/>
        <end position="259"/>
    </location>
</feature>
<feature type="coiled-coil region" evidence="6">
    <location>
        <begin position="214"/>
        <end position="248"/>
    </location>
</feature>
<dbReference type="FunFam" id="1.20.5.170:FF:000075">
    <property type="entry name" value="BZIP transcription factor (MetR)"/>
    <property type="match status" value="1"/>
</dbReference>
<feature type="region of interest" description="Disordered" evidence="7">
    <location>
        <begin position="119"/>
        <end position="140"/>
    </location>
</feature>
<dbReference type="GO" id="GO:0001228">
    <property type="term" value="F:DNA-binding transcription activator activity, RNA polymerase II-specific"/>
    <property type="evidence" value="ECO:0007669"/>
    <property type="project" value="TreeGrafter"/>
</dbReference>
<evidence type="ECO:0000313" key="10">
    <source>
        <dbReference type="Proteomes" id="UP001303473"/>
    </source>
</evidence>
<evidence type="ECO:0000256" key="2">
    <source>
        <dbReference type="ARBA" id="ARBA00023015"/>
    </source>
</evidence>
<name>A0AAN6NFG4_9PEZI</name>
<dbReference type="SUPFAM" id="SSF57959">
    <property type="entry name" value="Leucine zipper domain"/>
    <property type="match status" value="1"/>
</dbReference>
<gene>
    <name evidence="9" type="ORF">QBC46DRAFT_251785</name>
</gene>
<dbReference type="Proteomes" id="UP001303473">
    <property type="component" value="Unassembled WGS sequence"/>
</dbReference>
<organism evidence="9 10">
    <name type="scientific">Diplogelasinospora grovesii</name>
    <dbReference type="NCBI Taxonomy" id="303347"/>
    <lineage>
        <taxon>Eukaryota</taxon>
        <taxon>Fungi</taxon>
        <taxon>Dikarya</taxon>
        <taxon>Ascomycota</taxon>
        <taxon>Pezizomycotina</taxon>
        <taxon>Sordariomycetes</taxon>
        <taxon>Sordariomycetidae</taxon>
        <taxon>Sordariales</taxon>
        <taxon>Diplogelasinosporaceae</taxon>
        <taxon>Diplogelasinospora</taxon>
    </lineage>
</organism>
<dbReference type="CDD" id="cd14705">
    <property type="entry name" value="bZIP_Zip1"/>
    <property type="match status" value="1"/>
</dbReference>
<reference evidence="10" key="1">
    <citation type="journal article" date="2023" name="Mol. Phylogenet. Evol.">
        <title>Genome-scale phylogeny and comparative genomics of the fungal order Sordariales.</title>
        <authorList>
            <person name="Hensen N."/>
            <person name="Bonometti L."/>
            <person name="Westerberg I."/>
            <person name="Brannstrom I.O."/>
            <person name="Guillou S."/>
            <person name="Cros-Aarteil S."/>
            <person name="Calhoun S."/>
            <person name="Haridas S."/>
            <person name="Kuo A."/>
            <person name="Mondo S."/>
            <person name="Pangilinan J."/>
            <person name="Riley R."/>
            <person name="LaButti K."/>
            <person name="Andreopoulos B."/>
            <person name="Lipzen A."/>
            <person name="Chen C."/>
            <person name="Yan M."/>
            <person name="Daum C."/>
            <person name="Ng V."/>
            <person name="Clum A."/>
            <person name="Steindorff A."/>
            <person name="Ohm R.A."/>
            <person name="Martin F."/>
            <person name="Silar P."/>
            <person name="Natvig D.O."/>
            <person name="Lalanne C."/>
            <person name="Gautier V."/>
            <person name="Ament-Velasquez S.L."/>
            <person name="Kruys A."/>
            <person name="Hutchinson M.I."/>
            <person name="Powell A.J."/>
            <person name="Barry K."/>
            <person name="Miller A.N."/>
            <person name="Grigoriev I.V."/>
            <person name="Debuchy R."/>
            <person name="Gladieux P."/>
            <person name="Hiltunen Thoren M."/>
            <person name="Johannesson H."/>
        </authorList>
    </citation>
    <scope>NUCLEOTIDE SEQUENCE [LARGE SCALE GENOMIC DNA]</scope>
    <source>
        <strain evidence="10">CBS 340.73</strain>
    </source>
</reference>
<dbReference type="Gene3D" id="1.20.5.170">
    <property type="match status" value="1"/>
</dbReference>
<evidence type="ECO:0000259" key="8">
    <source>
        <dbReference type="PROSITE" id="PS50217"/>
    </source>
</evidence>
<keyword evidence="10" id="KW-1185">Reference proteome</keyword>
<comment type="subcellular location">
    <subcellularLocation>
        <location evidence="1">Nucleus</location>
    </subcellularLocation>
</comment>
<sequence>MSYNGRRGVNVSQYLRDLNVQEPAVEETLITDDDLAKDLALFTNTQFFDFETGQNTDYQAPPVKPEAAVAVDPTSAPEDVVAGTDSIMGDFSASLDFMSGDFNFGEFTSYTSPTIPTFPDQLGNLQPIQPNPQQQTAYPSPVVPQQQQHQHQPGYVTTIPVPPPQIIRGEKRKAETMVASMNSPNRMLSFEDASRLAAEEDKRKRNTAASARFRIKKKQREQALEKSAKEMQDKVTMLEGRISALETENKWLKSLVTEKHGGREDILKKLLKEYAAADSASNNNSNKANKAESESSKGSSISAASSTAADDDSDSTAASYKK</sequence>
<feature type="compositionally biased region" description="Low complexity" evidence="7">
    <location>
        <begin position="296"/>
        <end position="308"/>
    </location>
</feature>
<evidence type="ECO:0000256" key="1">
    <source>
        <dbReference type="ARBA" id="ARBA00004123"/>
    </source>
</evidence>
<comment type="caution">
    <text evidence="9">The sequence shown here is derived from an EMBL/GenBank/DDBJ whole genome shotgun (WGS) entry which is preliminary data.</text>
</comment>
<evidence type="ECO:0000256" key="6">
    <source>
        <dbReference type="SAM" id="Coils"/>
    </source>
</evidence>
<dbReference type="InterPro" id="IPR004827">
    <property type="entry name" value="bZIP"/>
</dbReference>
<dbReference type="Pfam" id="PF07716">
    <property type="entry name" value="bZIP_2"/>
    <property type="match status" value="1"/>
</dbReference>
<dbReference type="PANTHER" id="PTHR13044:SF14">
    <property type="entry name" value="CRYPTOCEPHAL, ISOFORM A"/>
    <property type="match status" value="1"/>
</dbReference>
<evidence type="ECO:0000256" key="5">
    <source>
        <dbReference type="ARBA" id="ARBA00023242"/>
    </source>
</evidence>
<dbReference type="SMART" id="SM00338">
    <property type="entry name" value="BRLZ"/>
    <property type="match status" value="1"/>
</dbReference>
<dbReference type="PROSITE" id="PS00036">
    <property type="entry name" value="BZIP_BASIC"/>
    <property type="match status" value="1"/>
</dbReference>
<dbReference type="InterPro" id="IPR046347">
    <property type="entry name" value="bZIP_sf"/>
</dbReference>